<keyword evidence="1" id="KW-1133">Transmembrane helix</keyword>
<protein>
    <submittedName>
        <fullName evidence="2">Uncharacterized protein</fullName>
    </submittedName>
</protein>
<evidence type="ECO:0000256" key="1">
    <source>
        <dbReference type="SAM" id="Phobius"/>
    </source>
</evidence>
<accession>A0ABT7XWR3</accession>
<keyword evidence="1" id="KW-0812">Transmembrane</keyword>
<feature type="transmembrane region" description="Helical" evidence="1">
    <location>
        <begin position="12"/>
        <end position="29"/>
    </location>
</feature>
<gene>
    <name evidence="2" type="ORF">QWJ08_02160</name>
</gene>
<dbReference type="RefSeq" id="WP_289960497.1">
    <property type="nucleotide sequence ID" value="NZ_JAUEOZ010000001.1"/>
</dbReference>
<organism evidence="2 3">
    <name type="scientific">Vibrio agarivorans</name>
    <dbReference type="NCBI Taxonomy" id="153622"/>
    <lineage>
        <taxon>Bacteria</taxon>
        <taxon>Pseudomonadati</taxon>
        <taxon>Pseudomonadota</taxon>
        <taxon>Gammaproteobacteria</taxon>
        <taxon>Vibrionales</taxon>
        <taxon>Vibrionaceae</taxon>
        <taxon>Vibrio</taxon>
    </lineage>
</organism>
<reference evidence="2" key="1">
    <citation type="submission" date="2024-05" db="EMBL/GenBank/DDBJ databases">
        <title>Genome Sequences of Four Agar- Degrading Marine Bacteria.</title>
        <authorList>
            <person name="Phillips E.K."/>
            <person name="Shaffer J.C."/>
            <person name="Henson M.W."/>
            <person name="Temperton B."/>
            <person name="Thrash C.J."/>
            <person name="Martin M.O."/>
        </authorList>
    </citation>
    <scope>NUCLEOTIDE SEQUENCE</scope>
    <source>
        <strain evidence="2">EKP203</strain>
    </source>
</reference>
<proteinExistence type="predicted"/>
<dbReference type="Proteomes" id="UP001169719">
    <property type="component" value="Unassembled WGS sequence"/>
</dbReference>
<name>A0ABT7XWR3_9VIBR</name>
<evidence type="ECO:0000313" key="3">
    <source>
        <dbReference type="Proteomes" id="UP001169719"/>
    </source>
</evidence>
<sequence length="59" mass="6577">MMLNKTVTMTSSLIFVLFCIAFSAVVLVIKLHEEQPQLQEGQPIASFEVLDFFEIKSGG</sequence>
<comment type="caution">
    <text evidence="2">The sequence shown here is derived from an EMBL/GenBank/DDBJ whole genome shotgun (WGS) entry which is preliminary data.</text>
</comment>
<evidence type="ECO:0000313" key="2">
    <source>
        <dbReference type="EMBL" id="MDN2480207.1"/>
    </source>
</evidence>
<keyword evidence="1" id="KW-0472">Membrane</keyword>
<keyword evidence="3" id="KW-1185">Reference proteome</keyword>
<dbReference type="EMBL" id="JAUEOZ010000001">
    <property type="protein sequence ID" value="MDN2480207.1"/>
    <property type="molecule type" value="Genomic_DNA"/>
</dbReference>